<feature type="region of interest" description="Disordered" evidence="1">
    <location>
        <begin position="17"/>
        <end position="154"/>
    </location>
</feature>
<organism evidence="2 3">
    <name type="scientific">Nocardioides psychrotolerans</name>
    <dbReference type="NCBI Taxonomy" id="1005945"/>
    <lineage>
        <taxon>Bacteria</taxon>
        <taxon>Bacillati</taxon>
        <taxon>Actinomycetota</taxon>
        <taxon>Actinomycetes</taxon>
        <taxon>Propionibacteriales</taxon>
        <taxon>Nocardioidaceae</taxon>
        <taxon>Nocardioides</taxon>
    </lineage>
</organism>
<proteinExistence type="predicted"/>
<protein>
    <submittedName>
        <fullName evidence="2">Uncharacterized protein</fullName>
    </submittedName>
</protein>
<dbReference type="EMBL" id="FOQG01000017">
    <property type="protein sequence ID" value="SFJ06653.1"/>
    <property type="molecule type" value="Genomic_DNA"/>
</dbReference>
<dbReference type="AlphaFoldDB" id="A0A1I3NBD0"/>
<dbReference type="Proteomes" id="UP000198649">
    <property type="component" value="Unassembled WGS sequence"/>
</dbReference>
<evidence type="ECO:0000256" key="1">
    <source>
        <dbReference type="SAM" id="MobiDB-lite"/>
    </source>
</evidence>
<feature type="compositionally biased region" description="Basic and acidic residues" evidence="1">
    <location>
        <begin position="56"/>
        <end position="75"/>
    </location>
</feature>
<gene>
    <name evidence="2" type="ORF">SAMN05216561_11780</name>
</gene>
<reference evidence="2 3" key="1">
    <citation type="submission" date="2016-10" db="EMBL/GenBank/DDBJ databases">
        <authorList>
            <person name="de Groot N.N."/>
        </authorList>
    </citation>
    <scope>NUCLEOTIDE SEQUENCE [LARGE SCALE GENOMIC DNA]</scope>
    <source>
        <strain evidence="2 3">CGMCC 1.11156</strain>
    </source>
</reference>
<sequence>MLLACVLVGVRAAVAPSVPGGATDRAWGRLRSGEQGRGPVAPWPRGAARVCSDGRVASEENDPRDAAAHAGERSRRSATAKRVLAAAAERDDEADARDAAAEERDGEASKKAFLSRDAGDHDHRARRSAALDRLGSKSDRSAAASDRFQLTEDD</sequence>
<evidence type="ECO:0000313" key="2">
    <source>
        <dbReference type="EMBL" id="SFJ06653.1"/>
    </source>
</evidence>
<evidence type="ECO:0000313" key="3">
    <source>
        <dbReference type="Proteomes" id="UP000198649"/>
    </source>
</evidence>
<keyword evidence="3" id="KW-1185">Reference proteome</keyword>
<name>A0A1I3NBD0_9ACTN</name>
<feature type="compositionally biased region" description="Basic and acidic residues" evidence="1">
    <location>
        <begin position="96"/>
        <end position="110"/>
    </location>
</feature>
<accession>A0A1I3NBD0</accession>